<dbReference type="Proteomes" id="UP001500167">
    <property type="component" value="Unassembled WGS sequence"/>
</dbReference>
<dbReference type="InterPro" id="IPR020471">
    <property type="entry name" value="AKR"/>
</dbReference>
<name>A0ABP8A6A4_9SPHI</name>
<accession>A0ABP8A6A4</accession>
<dbReference type="Gene3D" id="3.20.20.100">
    <property type="entry name" value="NADP-dependent oxidoreductase domain"/>
    <property type="match status" value="1"/>
</dbReference>
<dbReference type="PANTHER" id="PTHR43364:SF4">
    <property type="entry name" value="NAD(P)-LINKED OXIDOREDUCTASE SUPERFAMILY PROTEIN"/>
    <property type="match status" value="1"/>
</dbReference>
<reference evidence="4" key="1">
    <citation type="journal article" date="2019" name="Int. J. Syst. Evol. Microbiol.">
        <title>The Global Catalogue of Microorganisms (GCM) 10K type strain sequencing project: providing services to taxonomists for standard genome sequencing and annotation.</title>
        <authorList>
            <consortium name="The Broad Institute Genomics Platform"/>
            <consortium name="The Broad Institute Genome Sequencing Center for Infectious Disease"/>
            <person name="Wu L."/>
            <person name="Ma J."/>
        </authorList>
    </citation>
    <scope>NUCLEOTIDE SEQUENCE [LARGE SCALE GENOMIC DNA]</scope>
    <source>
        <strain evidence="4">JCM 16722</strain>
    </source>
</reference>
<dbReference type="PANTHER" id="PTHR43364">
    <property type="entry name" value="NADH-SPECIFIC METHYLGLYOXAL REDUCTASE-RELATED"/>
    <property type="match status" value="1"/>
</dbReference>
<dbReference type="SUPFAM" id="SSF51430">
    <property type="entry name" value="NAD(P)-linked oxidoreductase"/>
    <property type="match status" value="1"/>
</dbReference>
<dbReference type="InterPro" id="IPR050523">
    <property type="entry name" value="AKR_Detox_Biosynth"/>
</dbReference>
<organism evidence="3 4">
    <name type="scientific">Sphingobacterium ginsenosidimutans</name>
    <dbReference type="NCBI Taxonomy" id="687845"/>
    <lineage>
        <taxon>Bacteria</taxon>
        <taxon>Pseudomonadati</taxon>
        <taxon>Bacteroidota</taxon>
        <taxon>Sphingobacteriia</taxon>
        <taxon>Sphingobacteriales</taxon>
        <taxon>Sphingobacteriaceae</taxon>
        <taxon>Sphingobacterium</taxon>
    </lineage>
</organism>
<sequence length="339" mass="37497">MPLTLQQSKYKNMKYKLFGSKTGLHASEIILGAANFGTRKGYGADPEESKKILTAYADAGGNFIDVSDVYQFGEAEEIVGNFIQGRRSNFIICSKYTRSSDPSPAISNFGNNRKSMRQAVEQSLKRLKTDYIDIYMPHYDDGVTPLEEIAIGLQDLIREGKILYAGLTNFPAWKASAIASAIKLTALQIEYNLLKRTADRELIPMAKEFGLGVMMYSPLAGGLLTAKYRKGEAGRISHSNDTEYTEDEKTKLVIDELISIAEKYEATPGQIAFAWNLSKEAFPLLGARNLNQFEQSISATEINLTAEELAKLDALSSISLGYPHDLLNTVRGSFLKDSN</sequence>
<dbReference type="InterPro" id="IPR036812">
    <property type="entry name" value="NAD(P)_OxRdtase_dom_sf"/>
</dbReference>
<dbReference type="InterPro" id="IPR023210">
    <property type="entry name" value="NADP_OxRdtase_dom"/>
</dbReference>
<proteinExistence type="predicted"/>
<keyword evidence="4" id="KW-1185">Reference proteome</keyword>
<protein>
    <submittedName>
        <fullName evidence="3">Aldo/keto reductase</fullName>
    </submittedName>
</protein>
<evidence type="ECO:0000313" key="4">
    <source>
        <dbReference type="Proteomes" id="UP001500167"/>
    </source>
</evidence>
<evidence type="ECO:0000256" key="1">
    <source>
        <dbReference type="ARBA" id="ARBA00023002"/>
    </source>
</evidence>
<dbReference type="EMBL" id="BAAAZK010000007">
    <property type="protein sequence ID" value="GAA4178657.1"/>
    <property type="molecule type" value="Genomic_DNA"/>
</dbReference>
<gene>
    <name evidence="3" type="ORF">GCM10022218_29840</name>
</gene>
<keyword evidence="1" id="KW-0560">Oxidoreductase</keyword>
<evidence type="ECO:0000259" key="2">
    <source>
        <dbReference type="Pfam" id="PF00248"/>
    </source>
</evidence>
<dbReference type="Pfam" id="PF00248">
    <property type="entry name" value="Aldo_ket_red"/>
    <property type="match status" value="1"/>
</dbReference>
<dbReference type="PRINTS" id="PR00069">
    <property type="entry name" value="ALDKETRDTASE"/>
</dbReference>
<feature type="domain" description="NADP-dependent oxidoreductase" evidence="2">
    <location>
        <begin position="28"/>
        <end position="315"/>
    </location>
</feature>
<comment type="caution">
    <text evidence="3">The sequence shown here is derived from an EMBL/GenBank/DDBJ whole genome shotgun (WGS) entry which is preliminary data.</text>
</comment>
<evidence type="ECO:0000313" key="3">
    <source>
        <dbReference type="EMBL" id="GAA4178657.1"/>
    </source>
</evidence>